<dbReference type="GO" id="GO:0048268">
    <property type="term" value="P:clathrin coat assembly"/>
    <property type="evidence" value="ECO:0007669"/>
    <property type="project" value="TreeGrafter"/>
</dbReference>
<proteinExistence type="predicted"/>
<dbReference type="PANTHER" id="PTHR23065">
    <property type="entry name" value="PROLINE-SERINE-THREONINE PHOSPHATASE INTERACTING PROTEIN 1"/>
    <property type="match status" value="1"/>
</dbReference>
<keyword evidence="13" id="KW-1185">Reference proteome</keyword>
<dbReference type="InterPro" id="IPR036168">
    <property type="entry name" value="AP2_Mu_C_sf"/>
</dbReference>
<feature type="compositionally biased region" description="Low complexity" evidence="10">
    <location>
        <begin position="366"/>
        <end position="384"/>
    </location>
</feature>
<dbReference type="CDD" id="cd09266">
    <property type="entry name" value="SGIP1_MHD"/>
    <property type="match status" value="1"/>
</dbReference>
<dbReference type="GO" id="GO:0072583">
    <property type="term" value="P:clathrin-dependent endocytosis"/>
    <property type="evidence" value="ECO:0007669"/>
    <property type="project" value="InterPro"/>
</dbReference>
<comment type="subunit">
    <text evidence="9">Interacts with proteins essential or regulating the formation of functional clathrin-coated pits. Interacts with CANX. Interacts with AP2A1. Interacts with EPS15. Interacts with SH3GL3. Interacts with AMPH. Interacts with ITSN1 (via SH3 domains). Interacts with and REPS1.</text>
</comment>
<dbReference type="InterPro" id="IPR018808">
    <property type="entry name" value="Muniscin_C"/>
</dbReference>
<name>A0A7K9MQ03_OCETE</name>
<keyword evidence="5" id="KW-0254">Endocytosis</keyword>
<sequence length="839" mass="90380">GLKKRTRKAFGIRKKEKDTDSTGSPDRDGIPPSPHPNEPPCNSKPESVREGGKKNSKKTNGAPNGFYAEIDWDRYNSPELDEEGYSIRPEEPGYILYWRLEPLNAKALPWQQEETFFNCALPTKGKHFYSSSESEEEEEAHKKFNIKIKPLQAKDILKSAATVDELKASIGNIALSPSPVVSPQRSLSLPRGTIKRNLSSEEIARPRRSTPTLDPASKKAGEDPAALAPITFYQCPCMCVYLFLIFSATLDQPEIWGSVQPVSASVESPKLPRPFPTGTPPPLPPKNIPATPPRTGSPLTVGIGGDQTAAELKSDKLPSINDLDSIFGPVLSPKSAAANAEDKWVNFSDQSPENVTPELMPREKAGSPPAAAGSPADAPAAEPSRPLPSPLHLEEVHKKVSEQPHLKDDNLEPAASPKDFGLGQRATPPPPPPPTYRTVVSSPGPGASSGTGSTSGTSRGVGCASVWPRAHPPSPPAWLCLCPVPALPPGPSRASTPFSPPIHSSSPPPIAPLARAESTSSISSTNSLSAATTPTVENEQPSLVWFDRGKFYLTFEGSSRGPSPLTMGAQDTLPVAAAFTETVNAYFKGADPNKCIVKITGEMVLSFPAGITRHFANNPAPAVLTFRVLNYNRLEHVLPNPQLLCCDTTQSDANTKEFWVNMPNLMTHLKKVSEQKPQATYYNVDMLKYQVSAQGIQSTPLNLAVSWRCDPASTDLRIDYKYNTEAMTTPVALNNVQFLVPIDGGVTKLQAVLPPAVWNAEQQRILWKIPDISQKSENGGVGSLLARFQLSEGPSTPAPLAVQFTSEGSTLSSCDIELVGAGYRFSLIKKRFAAGRFLA</sequence>
<dbReference type="SUPFAM" id="SSF49447">
    <property type="entry name" value="Second domain of Mu2 adaptin subunit (ap50) of ap2 adaptor"/>
    <property type="match status" value="1"/>
</dbReference>
<evidence type="ECO:0000256" key="10">
    <source>
        <dbReference type="SAM" id="MobiDB-lite"/>
    </source>
</evidence>
<dbReference type="Pfam" id="PF10291">
    <property type="entry name" value="muHD"/>
    <property type="match status" value="1"/>
</dbReference>
<comment type="function">
    <text evidence="1">May function in clathrin-mediated endocytosis. Has both a membrane binding/tubulating activity and the ability to recruit proteins essential to the formation of functional clathrin-coated pits. Has a preference for membranes enriched in phosphatidylserine and phosphoinositides and is required for the endocytosis of the transferrin receptor. May also bind tubulin. May play a role in the regulation of energy homeostasis.</text>
</comment>
<dbReference type="GO" id="GO:0005905">
    <property type="term" value="C:clathrin-coated pit"/>
    <property type="evidence" value="ECO:0007669"/>
    <property type="project" value="UniProtKB-SubCell"/>
</dbReference>
<feature type="non-terminal residue" evidence="12">
    <location>
        <position position="839"/>
    </location>
</feature>
<dbReference type="GO" id="GO:0098793">
    <property type="term" value="C:presynapse"/>
    <property type="evidence" value="ECO:0007669"/>
    <property type="project" value="GOC"/>
</dbReference>
<evidence type="ECO:0000256" key="8">
    <source>
        <dbReference type="ARBA" id="ARBA00030485"/>
    </source>
</evidence>
<feature type="compositionally biased region" description="Basic residues" evidence="10">
    <location>
        <begin position="1"/>
        <end position="12"/>
    </location>
</feature>
<comment type="caution">
    <text evidence="12">The sequence shown here is derived from an EMBL/GenBank/DDBJ whole genome shotgun (WGS) entry which is preliminary data.</text>
</comment>
<dbReference type="GO" id="GO:0030136">
    <property type="term" value="C:clathrin-coated vesicle"/>
    <property type="evidence" value="ECO:0007669"/>
    <property type="project" value="TreeGrafter"/>
</dbReference>
<evidence type="ECO:0000256" key="4">
    <source>
        <dbReference type="ARBA" id="ARBA00022553"/>
    </source>
</evidence>
<dbReference type="EMBL" id="VWZR01016084">
    <property type="protein sequence ID" value="NXH76819.1"/>
    <property type="molecule type" value="Genomic_DNA"/>
</dbReference>
<dbReference type="AlphaFoldDB" id="A0A7K9MQ03"/>
<evidence type="ECO:0000256" key="7">
    <source>
        <dbReference type="ARBA" id="ARBA00023176"/>
    </source>
</evidence>
<accession>A0A7K9MQ03</accession>
<reference evidence="12 13" key="1">
    <citation type="submission" date="2019-09" db="EMBL/GenBank/DDBJ databases">
        <title>Bird 10,000 Genomes (B10K) Project - Family phase.</title>
        <authorList>
            <person name="Zhang G."/>
        </authorList>
    </citation>
    <scope>NUCLEOTIDE SEQUENCE [LARGE SCALE GENOMIC DNA]</scope>
    <source>
        <strain evidence="12">B10K-DU-001-32</strain>
        <tissue evidence="12">Muscle</tissue>
    </source>
</reference>
<dbReference type="InterPro" id="IPR028565">
    <property type="entry name" value="MHD"/>
</dbReference>
<keyword evidence="6" id="KW-0472">Membrane</keyword>
<feature type="region of interest" description="Disordered" evidence="10">
    <location>
        <begin position="492"/>
        <end position="535"/>
    </location>
</feature>
<keyword evidence="4" id="KW-0597">Phosphoprotein</keyword>
<evidence type="ECO:0000313" key="12">
    <source>
        <dbReference type="EMBL" id="NXH76819.1"/>
    </source>
</evidence>
<evidence type="ECO:0000256" key="3">
    <source>
        <dbReference type="ARBA" id="ARBA00014150"/>
    </source>
</evidence>
<dbReference type="InterPro" id="IPR037984">
    <property type="entry name" value="SGIP1_MHD"/>
</dbReference>
<keyword evidence="7" id="KW-0168">Coated pit</keyword>
<organism evidence="12 13">
    <name type="scientific">Oceanodroma tethys</name>
    <name type="common">Wedge-rumped storm-petrel</name>
    <name type="synonym">Hydrobates tethys</name>
    <dbReference type="NCBI Taxonomy" id="79633"/>
    <lineage>
        <taxon>Eukaryota</taxon>
        <taxon>Metazoa</taxon>
        <taxon>Chordata</taxon>
        <taxon>Craniata</taxon>
        <taxon>Vertebrata</taxon>
        <taxon>Euteleostomi</taxon>
        <taxon>Archelosauria</taxon>
        <taxon>Archosauria</taxon>
        <taxon>Dinosauria</taxon>
        <taxon>Saurischia</taxon>
        <taxon>Theropoda</taxon>
        <taxon>Coelurosauria</taxon>
        <taxon>Aves</taxon>
        <taxon>Neognathae</taxon>
        <taxon>Neoaves</taxon>
        <taxon>Aequornithes</taxon>
        <taxon>Procellariiformes</taxon>
        <taxon>Hydrobatidae</taxon>
        <taxon>Oceanodroma</taxon>
    </lineage>
</organism>
<comment type="subcellular location">
    <subcellularLocation>
        <location evidence="2">Membrane</location>
        <location evidence="2">Clathrin-coated pit</location>
        <topology evidence="2">Peripheral membrane protein</topology>
        <orientation evidence="2">Cytoplasmic side</orientation>
    </subcellularLocation>
</comment>
<dbReference type="GO" id="GO:0005886">
    <property type="term" value="C:plasma membrane"/>
    <property type="evidence" value="ECO:0007669"/>
    <property type="project" value="TreeGrafter"/>
</dbReference>
<dbReference type="GO" id="GO:0048488">
    <property type="term" value="P:synaptic vesicle endocytosis"/>
    <property type="evidence" value="ECO:0007669"/>
    <property type="project" value="TreeGrafter"/>
</dbReference>
<feature type="compositionally biased region" description="Basic and acidic residues" evidence="10">
    <location>
        <begin position="13"/>
        <end position="29"/>
    </location>
</feature>
<feature type="compositionally biased region" description="Low complexity" evidence="10">
    <location>
        <begin position="512"/>
        <end position="535"/>
    </location>
</feature>
<evidence type="ECO:0000256" key="5">
    <source>
        <dbReference type="ARBA" id="ARBA00022583"/>
    </source>
</evidence>
<evidence type="ECO:0000313" key="13">
    <source>
        <dbReference type="Proteomes" id="UP000527232"/>
    </source>
</evidence>
<evidence type="ECO:0000256" key="2">
    <source>
        <dbReference type="ARBA" id="ARBA00004283"/>
    </source>
</evidence>
<evidence type="ECO:0000256" key="9">
    <source>
        <dbReference type="ARBA" id="ARBA00046739"/>
    </source>
</evidence>
<feature type="region of interest" description="Disordered" evidence="10">
    <location>
        <begin position="1"/>
        <end position="68"/>
    </location>
</feature>
<feature type="region of interest" description="Disordered" evidence="10">
    <location>
        <begin position="343"/>
        <end position="462"/>
    </location>
</feature>
<dbReference type="PROSITE" id="PS51072">
    <property type="entry name" value="MHD"/>
    <property type="match status" value="1"/>
</dbReference>
<feature type="compositionally biased region" description="Basic and acidic residues" evidence="10">
    <location>
        <begin position="392"/>
        <end position="410"/>
    </location>
</feature>
<feature type="domain" description="MHD" evidence="11">
    <location>
        <begin position="572"/>
        <end position="839"/>
    </location>
</feature>
<gene>
    <name evidence="12" type="primary">Sgip1</name>
    <name evidence="12" type="ORF">HYDTET_R07769</name>
</gene>
<feature type="non-terminal residue" evidence="12">
    <location>
        <position position="1"/>
    </location>
</feature>
<dbReference type="FunFam" id="2.60.40.1170:FF:000005">
    <property type="entry name" value="SH3-containing GRB2-like protein 3-interacting protein 1 isoform X3"/>
    <property type="match status" value="1"/>
</dbReference>
<feature type="region of interest" description="Disordered" evidence="10">
    <location>
        <begin position="192"/>
        <end position="221"/>
    </location>
</feature>
<dbReference type="Proteomes" id="UP000527232">
    <property type="component" value="Unassembled WGS sequence"/>
</dbReference>
<feature type="compositionally biased region" description="Low complexity" evidence="10">
    <location>
        <begin position="438"/>
        <end position="462"/>
    </location>
</feature>
<dbReference type="PANTHER" id="PTHR23065:SF8">
    <property type="entry name" value="F-BAR DOMAIN ONLY PROTEIN 2"/>
    <property type="match status" value="1"/>
</dbReference>
<dbReference type="OrthoDB" id="5593455at2759"/>
<feature type="compositionally biased region" description="Low complexity" evidence="10">
    <location>
        <begin position="495"/>
        <end position="505"/>
    </location>
</feature>
<evidence type="ECO:0000259" key="11">
    <source>
        <dbReference type="PROSITE" id="PS51072"/>
    </source>
</evidence>
<evidence type="ECO:0000256" key="1">
    <source>
        <dbReference type="ARBA" id="ARBA00003346"/>
    </source>
</evidence>
<protein>
    <recommendedName>
        <fullName evidence="3">SH3-containing GRB2-like protein 3-interacting protein 1</fullName>
    </recommendedName>
    <alternativeName>
        <fullName evidence="8">Endophilin-3-interacting protein</fullName>
    </alternativeName>
</protein>
<evidence type="ECO:0000256" key="6">
    <source>
        <dbReference type="ARBA" id="ARBA00023136"/>
    </source>
</evidence>
<feature type="compositionally biased region" description="Pro residues" evidence="10">
    <location>
        <begin position="271"/>
        <end position="292"/>
    </location>
</feature>
<feature type="region of interest" description="Disordered" evidence="10">
    <location>
        <begin position="266"/>
        <end position="295"/>
    </location>
</feature>